<reference evidence="3 4" key="1">
    <citation type="submission" date="2018-09" db="EMBL/GenBank/DDBJ databases">
        <title>Gemmobacter lutimaris sp. nov., a marine bacterium isolated from tidal flat.</title>
        <authorList>
            <person name="Lee D.W."/>
            <person name="Yoo Y."/>
            <person name="Kim J.-J."/>
            <person name="Kim B.S."/>
        </authorList>
    </citation>
    <scope>NUCLEOTIDE SEQUENCE [LARGE SCALE GENOMIC DNA]</scope>
    <source>
        <strain evidence="3 4">YJ-T1-11</strain>
    </source>
</reference>
<dbReference type="Proteomes" id="UP000266649">
    <property type="component" value="Unassembled WGS sequence"/>
</dbReference>
<name>A0A398BRU5_9RHOB</name>
<dbReference type="GO" id="GO:0022857">
    <property type="term" value="F:transmembrane transporter activity"/>
    <property type="evidence" value="ECO:0007669"/>
    <property type="project" value="InterPro"/>
</dbReference>
<dbReference type="Pfam" id="PF04069">
    <property type="entry name" value="OpuAC"/>
    <property type="match status" value="1"/>
</dbReference>
<comment type="caution">
    <text evidence="3">The sequence shown here is derived from an EMBL/GenBank/DDBJ whole genome shotgun (WGS) entry which is preliminary data.</text>
</comment>
<sequence length="322" mass="34450">MMKASLFVTSAVLATIATAQTAAACGEVTITEMNWASAGIVTGVSKFLMEQGYGCTVTVVPSNTVPALASVAETGKPDIVTELWLNSLPEYKPLEEAGKVKTVAHVLSDGGVEGWWIPDYLAAEHPELTKIDGILAHPDMVGGVFNNCPEGWGCRVANDNLKVAYDFAGHGMTVFDHGSGETLAASIASAYADKKPWFGYYWAPTAVLGKYPMVKVDVGPYDAEAHVCTQTVGCANPQKSDFPSAEVVTAVTTDFAAREPAVVDLMSKVAFTNQQMGEVLAWQEENKASIDESVVHFLMTYPDVWTAWVSPEAKEKLAAFAQ</sequence>
<dbReference type="Gene3D" id="3.40.190.10">
    <property type="entry name" value="Periplasmic binding protein-like II"/>
    <property type="match status" value="1"/>
</dbReference>
<protein>
    <submittedName>
        <fullName evidence="3">ABC transporter substrate-binding protein</fullName>
    </submittedName>
</protein>
<feature type="domain" description="ABC-type glycine betaine transport system substrate-binding" evidence="2">
    <location>
        <begin position="27"/>
        <end position="298"/>
    </location>
</feature>
<evidence type="ECO:0000313" key="3">
    <source>
        <dbReference type="EMBL" id="RID91168.1"/>
    </source>
</evidence>
<evidence type="ECO:0000313" key="4">
    <source>
        <dbReference type="Proteomes" id="UP000266649"/>
    </source>
</evidence>
<dbReference type="OrthoDB" id="9786266at2"/>
<proteinExistence type="predicted"/>
<dbReference type="EMBL" id="QXXQ01000008">
    <property type="protein sequence ID" value="RID91168.1"/>
    <property type="molecule type" value="Genomic_DNA"/>
</dbReference>
<organism evidence="3 4">
    <name type="scientific">Gemmobacter lutimaris</name>
    <dbReference type="NCBI Taxonomy" id="2306023"/>
    <lineage>
        <taxon>Bacteria</taxon>
        <taxon>Pseudomonadati</taxon>
        <taxon>Pseudomonadota</taxon>
        <taxon>Alphaproteobacteria</taxon>
        <taxon>Rhodobacterales</taxon>
        <taxon>Paracoccaceae</taxon>
        <taxon>Gemmobacter</taxon>
    </lineage>
</organism>
<keyword evidence="1" id="KW-0732">Signal</keyword>
<dbReference type="Gene3D" id="3.40.190.100">
    <property type="entry name" value="Glycine betaine-binding periplasmic protein, domain 2"/>
    <property type="match status" value="1"/>
</dbReference>
<feature type="signal peptide" evidence="1">
    <location>
        <begin position="1"/>
        <end position="19"/>
    </location>
</feature>
<dbReference type="PROSITE" id="PS51257">
    <property type="entry name" value="PROKAR_LIPOPROTEIN"/>
    <property type="match status" value="1"/>
</dbReference>
<dbReference type="GO" id="GO:0043190">
    <property type="term" value="C:ATP-binding cassette (ABC) transporter complex"/>
    <property type="evidence" value="ECO:0007669"/>
    <property type="project" value="InterPro"/>
</dbReference>
<evidence type="ECO:0000256" key="1">
    <source>
        <dbReference type="SAM" id="SignalP"/>
    </source>
</evidence>
<evidence type="ECO:0000259" key="2">
    <source>
        <dbReference type="Pfam" id="PF04069"/>
    </source>
</evidence>
<dbReference type="AlphaFoldDB" id="A0A398BRU5"/>
<dbReference type="SUPFAM" id="SSF53850">
    <property type="entry name" value="Periplasmic binding protein-like II"/>
    <property type="match status" value="1"/>
</dbReference>
<keyword evidence="4" id="KW-1185">Reference proteome</keyword>
<dbReference type="InterPro" id="IPR007210">
    <property type="entry name" value="ABC_Gly_betaine_transp_sub-bd"/>
</dbReference>
<feature type="chain" id="PRO_5017412946" evidence="1">
    <location>
        <begin position="20"/>
        <end position="322"/>
    </location>
</feature>
<accession>A0A398BRU5</accession>
<gene>
    <name evidence="3" type="ORF">D2N39_14845</name>
</gene>
<dbReference type="CDD" id="cd13641">
    <property type="entry name" value="PBP2_HisX_like"/>
    <property type="match status" value="1"/>
</dbReference>